<evidence type="ECO:0008006" key="3">
    <source>
        <dbReference type="Google" id="ProtNLM"/>
    </source>
</evidence>
<name>A0AAN9C1E8_9CAEN</name>
<comment type="caution">
    <text evidence="1">The sequence shown here is derived from an EMBL/GenBank/DDBJ whole genome shotgun (WGS) entry which is preliminary data.</text>
</comment>
<evidence type="ECO:0000313" key="2">
    <source>
        <dbReference type="Proteomes" id="UP001374579"/>
    </source>
</evidence>
<gene>
    <name evidence="1" type="ORF">V1264_001421</name>
</gene>
<keyword evidence="2" id="KW-1185">Reference proteome</keyword>
<reference evidence="1 2" key="1">
    <citation type="submission" date="2024-02" db="EMBL/GenBank/DDBJ databases">
        <title>Chromosome-scale genome assembly of the rough periwinkle Littorina saxatilis.</title>
        <authorList>
            <person name="De Jode A."/>
            <person name="Faria R."/>
            <person name="Formenti G."/>
            <person name="Sims Y."/>
            <person name="Smith T.P."/>
            <person name="Tracey A."/>
            <person name="Wood J.M.D."/>
            <person name="Zagrodzka Z.B."/>
            <person name="Johannesson K."/>
            <person name="Butlin R.K."/>
            <person name="Leder E.H."/>
        </authorList>
    </citation>
    <scope>NUCLEOTIDE SEQUENCE [LARGE SCALE GENOMIC DNA]</scope>
    <source>
        <strain evidence="1">Snail1</strain>
        <tissue evidence="1">Muscle</tissue>
    </source>
</reference>
<organism evidence="1 2">
    <name type="scientific">Littorina saxatilis</name>
    <dbReference type="NCBI Taxonomy" id="31220"/>
    <lineage>
        <taxon>Eukaryota</taxon>
        <taxon>Metazoa</taxon>
        <taxon>Spiralia</taxon>
        <taxon>Lophotrochozoa</taxon>
        <taxon>Mollusca</taxon>
        <taxon>Gastropoda</taxon>
        <taxon>Caenogastropoda</taxon>
        <taxon>Littorinimorpha</taxon>
        <taxon>Littorinoidea</taxon>
        <taxon>Littorinidae</taxon>
        <taxon>Littorina</taxon>
    </lineage>
</organism>
<proteinExistence type="predicted"/>
<dbReference type="PANTHER" id="PTHR46704">
    <property type="entry name" value="CXC DOMAIN-CONTAINING PROTEIN-RELATED"/>
    <property type="match status" value="1"/>
</dbReference>
<evidence type="ECO:0000313" key="1">
    <source>
        <dbReference type="EMBL" id="KAK7115581.1"/>
    </source>
</evidence>
<dbReference type="Proteomes" id="UP001374579">
    <property type="component" value="Unassembled WGS sequence"/>
</dbReference>
<dbReference type="EMBL" id="JBAMIC010000001">
    <property type="protein sequence ID" value="KAK7115581.1"/>
    <property type="molecule type" value="Genomic_DNA"/>
</dbReference>
<sequence length="1497" mass="166840">MEQLCILCGGSLYSGEQIVIPQQKGRDSIHRASTERGDSIVVAEGQAVHVRCRSSYTNKHNIAAYLRENKDEDTAANLNQGLRSKNQPFDFRKCCLFCGMHAELVSKRGPTVLPVRTLDFQKTVYRICAERADEWAEKVKGRIEFVSDLPAADAFYHQSCSANFRTKRKLPKCFASDTDNKRPKQGRPVDEKRAEAFRKFVNYLQENDTEQVTIIDLIRKMKEFTGGDCYSHSKMKEELKKHFGDEIIITEMDGKANVVTFQRTTWSILHSFYSTPETTDEETQKDNIIRAAAELIKSDIKKINTSRKEYPSPDSTSSITANLDFVPKSLQTFLGEIFSGKDTNVKVASIGQAIMQAARPKILIAPLQIGLGVQMHHCFGSKFLIDTLYSLGFSSSYREVKTYEMSAAATQEIIVPATDEHFMQYMADNVDHNTGTIDGLNTFHGMGMIASITPFIKNRSSIARKTEVRLEEVMKKARVKISFYDERCEGLASLTYEKLRTVLVEDPTKEVEVLWKSAWLLRPQRPFWSGVMQAVHNGDFPGQSSIVFLPMIDLKPSDKTCIYSTLLFLSAEARRYNKTPVVTFDQPLWWKALSIISAEAASSELRSVVLRLGPFHMEMSFLACIGHLMAETGLYDTLCTVYAPNAAKAMLEGKAVTRAIRGHFLIDAALNALLASKALRVPLPSLPTTAVDRNSEECPNAPPEPAAAFQPLHEVSTTEDNTIIHSLLPENEEVPSDVEEAVQTSFAEMDSPLNEIARLYDSLMDGEPLESLKENDVLQKITRTLQQQKIAFDSRTALLWLQYMTMIDILKVFLKAERTGNWLLHLSAVQEMLPYLAAAGHNLYTKSAYLYLQTMNKLEDTHPSVYQSFIAGHHVIRRSDRFWAGLSSDLAIEQILMRSVKSTGGLTRGRGMGESQRAVWLLAMPACAEVNNAMQEATQVCRIASEQHLEMGKSRSAKDTQDMMAVTSFLAGRDPFAEDSTLRNVVTGIVAEPAVNVDIAKEVGCKIIEQMEGKIVTDVSMRKKDQVVTMAAKTFLRVDGSPVQADPQLLFQRLIAVATAKLQDKAEAFHFELCGYPSSLFESPKLLRQPNKAVLADELWKMVEKEECQRPEEAVLQYVLDGGSLLQRIPWQRGLTFQEIIESYVRYVSGKYSNAIVVFDGYTSGPSTKDMTHSRRSKGATGQPVHFKQDMQLQTSKEQFLVNTDNKQRFIHALGAALEPKCTVIHAKGDADLTIALSATESAKHGPTAVVGEDTDLLVLLGYHVNSAAHDVFFFSDKHGKKKKTWSMRTLIAKLDNVRRLLLFLHATTGSDTTSRPFGIGKGAALRKVMNSIQLQYLAAAFLEIQTQEDVLRAGEKALVLLYNGVPDESLDALRHRLFCTKVATGTSYVQVHTLPPTSGAAKYHSLRVYLQVQQWLGNDTLTPTDWGWKLDGEVYVPCTSDLPAAPAALLKVIRCACKTDCDTRRCSCRKHGLVCSPGCGECRGASCSNSPSGFTE</sequence>
<accession>A0AAN9C1E8</accession>
<protein>
    <recommendedName>
        <fullName evidence="3">Tesmin/TSO1-like CXC domain-containing protein</fullName>
    </recommendedName>
</protein>
<dbReference type="PANTHER" id="PTHR46704:SF1">
    <property type="entry name" value="TELOMERE LENGTH REGULATION PROTEIN TEL2 HOMOLOG"/>
    <property type="match status" value="1"/>
</dbReference>